<dbReference type="PROSITE" id="PS51900">
    <property type="entry name" value="CB"/>
    <property type="match status" value="1"/>
</dbReference>
<dbReference type="Gene3D" id="1.10.443.10">
    <property type="entry name" value="Intergrase catalytic core"/>
    <property type="match status" value="1"/>
</dbReference>
<keyword evidence="3 5" id="KW-0238">DNA-binding</keyword>
<dbReference type="EMBL" id="LRBG01000004">
    <property type="protein sequence ID" value="KXU89935.1"/>
    <property type="molecule type" value="Genomic_DNA"/>
</dbReference>
<evidence type="ECO:0000256" key="3">
    <source>
        <dbReference type="ARBA" id="ARBA00023125"/>
    </source>
</evidence>
<dbReference type="PANTHER" id="PTHR30629">
    <property type="entry name" value="PROPHAGE INTEGRASE"/>
    <property type="match status" value="1"/>
</dbReference>
<keyword evidence="9" id="KW-1185">Reference proteome</keyword>
<evidence type="ECO:0000259" key="7">
    <source>
        <dbReference type="PROSITE" id="PS51900"/>
    </source>
</evidence>
<dbReference type="InterPro" id="IPR011010">
    <property type="entry name" value="DNA_brk_join_enz"/>
</dbReference>
<dbReference type="InterPro" id="IPR053876">
    <property type="entry name" value="Phage_int_M"/>
</dbReference>
<dbReference type="Pfam" id="PF22022">
    <property type="entry name" value="Phage_int_M"/>
    <property type="match status" value="1"/>
</dbReference>
<evidence type="ECO:0000313" key="8">
    <source>
        <dbReference type="EMBL" id="KXU89935.1"/>
    </source>
</evidence>
<dbReference type="SUPFAM" id="SSF56349">
    <property type="entry name" value="DNA breaking-rejoining enzymes"/>
    <property type="match status" value="1"/>
</dbReference>
<dbReference type="InterPro" id="IPR038488">
    <property type="entry name" value="Integrase_DNA-bd_sf"/>
</dbReference>
<dbReference type="RefSeq" id="WP_062125574.1">
    <property type="nucleotide sequence ID" value="NZ_LRBG01000004.1"/>
</dbReference>
<dbReference type="GO" id="GO:0006310">
    <property type="term" value="P:DNA recombination"/>
    <property type="evidence" value="ECO:0007669"/>
    <property type="project" value="UniProtKB-KW"/>
</dbReference>
<dbReference type="AlphaFoldDB" id="A0A149PY05"/>
<dbReference type="Gene3D" id="3.30.160.390">
    <property type="entry name" value="Integrase, DNA-binding domain"/>
    <property type="match status" value="1"/>
</dbReference>
<keyword evidence="4" id="KW-0233">DNA recombination</keyword>
<evidence type="ECO:0000256" key="5">
    <source>
        <dbReference type="PROSITE-ProRule" id="PRU01248"/>
    </source>
</evidence>
<dbReference type="GO" id="GO:0003677">
    <property type="term" value="F:DNA binding"/>
    <property type="evidence" value="ECO:0007669"/>
    <property type="project" value="UniProtKB-UniRule"/>
</dbReference>
<dbReference type="InterPro" id="IPR010998">
    <property type="entry name" value="Integrase_recombinase_N"/>
</dbReference>
<comment type="similarity">
    <text evidence="1">Belongs to the 'phage' integrase family.</text>
</comment>
<dbReference type="InterPro" id="IPR025166">
    <property type="entry name" value="Integrase_DNA_bind_dom"/>
</dbReference>
<proteinExistence type="inferred from homology"/>
<name>A0A149PY05_9BURK</name>
<accession>A0A149PY05</accession>
<dbReference type="GO" id="GO:0015074">
    <property type="term" value="P:DNA integration"/>
    <property type="evidence" value="ECO:0007669"/>
    <property type="project" value="UniProtKB-KW"/>
</dbReference>
<dbReference type="STRING" id="1399968.CI15_07085"/>
<dbReference type="PROSITE" id="PS51898">
    <property type="entry name" value="TYR_RECOMBINASE"/>
    <property type="match status" value="1"/>
</dbReference>
<dbReference type="InterPro" id="IPR013762">
    <property type="entry name" value="Integrase-like_cat_sf"/>
</dbReference>
<gene>
    <name evidence="8" type="ORF">CI15_07085</name>
</gene>
<reference evidence="8 9" key="1">
    <citation type="journal article" date="2015" name="Int. J. Syst. Evol. Microbiol.">
        <title>Burkholderia monticola sp. nov., isolated from mountain soil.</title>
        <authorList>
            <person name="Baek I."/>
            <person name="Seo B."/>
            <person name="Lee I."/>
            <person name="Yi H."/>
            <person name="Chun J."/>
        </authorList>
    </citation>
    <scope>NUCLEOTIDE SEQUENCE [LARGE SCALE GENOMIC DNA]</scope>
    <source>
        <strain evidence="8 9">JC2948</strain>
    </source>
</reference>
<dbReference type="Proteomes" id="UP000075613">
    <property type="component" value="Unassembled WGS sequence"/>
</dbReference>
<dbReference type="Gene3D" id="1.10.150.130">
    <property type="match status" value="1"/>
</dbReference>
<dbReference type="InterPro" id="IPR044068">
    <property type="entry name" value="CB"/>
</dbReference>
<evidence type="ECO:0000256" key="1">
    <source>
        <dbReference type="ARBA" id="ARBA00008857"/>
    </source>
</evidence>
<dbReference type="CDD" id="cd00801">
    <property type="entry name" value="INT_P4_C"/>
    <property type="match status" value="1"/>
</dbReference>
<keyword evidence="2" id="KW-0229">DNA integration</keyword>
<feature type="domain" description="Tyr recombinase" evidence="6">
    <location>
        <begin position="206"/>
        <end position="380"/>
    </location>
</feature>
<evidence type="ECO:0000256" key="4">
    <source>
        <dbReference type="ARBA" id="ARBA00023172"/>
    </source>
</evidence>
<feature type="domain" description="Core-binding (CB)" evidence="7">
    <location>
        <begin position="98"/>
        <end position="179"/>
    </location>
</feature>
<evidence type="ECO:0000259" key="6">
    <source>
        <dbReference type="PROSITE" id="PS51898"/>
    </source>
</evidence>
<sequence>MALTDLMVRNVKPVDKQQKLFDERGLYLLVTPAGGKWWRLKYRFGGKEKSLSMGVYPDVGLKDARERRDAARKLLANGVDPGIERKVQKAAANERTANSFETVAREWYAKHAPGWAPSHSEKVIRRLERDVFPWIGTRPIADVKAPELLAVLRRIEDRGVLETAHRALQNCGQVFRYAVATGRAERDPSGDLRGALPPWRSEHYASITEPIKVAEMLRAFDAFTGTFVVQCALRLAPLWFVRPGELRKAKWAEFDLDRAEWRYTVTKTKSEHIVPLAIQAVTTLRALHALTGNREYVFPGRDVKKPMSEAAVNAALRRMGFDTKTEITGHGFRAMARTILHEQLRFPPDVIEHQLAHKVPDALGTAYNRTRFIDQRRAMMQAWADYLDALKAGAKVVPIGIASN</sequence>
<dbReference type="InterPro" id="IPR050808">
    <property type="entry name" value="Phage_Integrase"/>
</dbReference>
<organism evidence="8 9">
    <name type="scientific">Paraburkholderia monticola</name>
    <dbReference type="NCBI Taxonomy" id="1399968"/>
    <lineage>
        <taxon>Bacteria</taxon>
        <taxon>Pseudomonadati</taxon>
        <taxon>Pseudomonadota</taxon>
        <taxon>Betaproteobacteria</taxon>
        <taxon>Burkholderiales</taxon>
        <taxon>Burkholderiaceae</taxon>
        <taxon>Paraburkholderia</taxon>
    </lineage>
</organism>
<comment type="caution">
    <text evidence="8">The sequence shown here is derived from an EMBL/GenBank/DDBJ whole genome shotgun (WGS) entry which is preliminary data.</text>
</comment>
<dbReference type="Pfam" id="PF00589">
    <property type="entry name" value="Phage_integrase"/>
    <property type="match status" value="1"/>
</dbReference>
<dbReference type="Pfam" id="PF13356">
    <property type="entry name" value="Arm-DNA-bind_3"/>
    <property type="match status" value="1"/>
</dbReference>
<evidence type="ECO:0000313" key="9">
    <source>
        <dbReference type="Proteomes" id="UP000075613"/>
    </source>
</evidence>
<dbReference type="OrthoDB" id="9775880at2"/>
<protein>
    <submittedName>
        <fullName evidence="8">Integrase</fullName>
    </submittedName>
</protein>
<evidence type="ECO:0000256" key="2">
    <source>
        <dbReference type="ARBA" id="ARBA00022908"/>
    </source>
</evidence>
<dbReference type="PANTHER" id="PTHR30629:SF2">
    <property type="entry name" value="PROPHAGE INTEGRASE INTS-RELATED"/>
    <property type="match status" value="1"/>
</dbReference>
<dbReference type="InterPro" id="IPR002104">
    <property type="entry name" value="Integrase_catalytic"/>
</dbReference>